<reference evidence="2 3" key="1">
    <citation type="journal article" date="2019" name="Commun. Biol.">
        <title>The bagworm genome reveals a unique fibroin gene that provides high tensile strength.</title>
        <authorList>
            <person name="Kono N."/>
            <person name="Nakamura H."/>
            <person name="Ohtoshi R."/>
            <person name="Tomita M."/>
            <person name="Numata K."/>
            <person name="Arakawa K."/>
        </authorList>
    </citation>
    <scope>NUCLEOTIDE SEQUENCE [LARGE SCALE GENOMIC DNA]</scope>
</reference>
<feature type="region of interest" description="Disordered" evidence="1">
    <location>
        <begin position="1"/>
        <end position="28"/>
    </location>
</feature>
<dbReference type="EMBL" id="BGZK01000686">
    <property type="protein sequence ID" value="GBP56177.1"/>
    <property type="molecule type" value="Genomic_DNA"/>
</dbReference>
<sequence>MESPVVVDKPPEYHGNTNGNDLERGVSGYGLLPSNRELRDSIPATSELTNKFLRQIKPHALRLKGHVKLPTSNGVFGLAKVAVCSPGPH</sequence>
<gene>
    <name evidence="2" type="ORF">EVAR_23617_1</name>
</gene>
<organism evidence="2 3">
    <name type="scientific">Eumeta variegata</name>
    <name type="common">Bagworm moth</name>
    <name type="synonym">Eumeta japonica</name>
    <dbReference type="NCBI Taxonomy" id="151549"/>
    <lineage>
        <taxon>Eukaryota</taxon>
        <taxon>Metazoa</taxon>
        <taxon>Ecdysozoa</taxon>
        <taxon>Arthropoda</taxon>
        <taxon>Hexapoda</taxon>
        <taxon>Insecta</taxon>
        <taxon>Pterygota</taxon>
        <taxon>Neoptera</taxon>
        <taxon>Endopterygota</taxon>
        <taxon>Lepidoptera</taxon>
        <taxon>Glossata</taxon>
        <taxon>Ditrysia</taxon>
        <taxon>Tineoidea</taxon>
        <taxon>Psychidae</taxon>
        <taxon>Oiketicinae</taxon>
        <taxon>Eumeta</taxon>
    </lineage>
</organism>
<dbReference type="AlphaFoldDB" id="A0A4C1X1I6"/>
<comment type="caution">
    <text evidence="2">The sequence shown here is derived from an EMBL/GenBank/DDBJ whole genome shotgun (WGS) entry which is preliminary data.</text>
</comment>
<keyword evidence="3" id="KW-1185">Reference proteome</keyword>
<dbReference type="Proteomes" id="UP000299102">
    <property type="component" value="Unassembled WGS sequence"/>
</dbReference>
<evidence type="ECO:0000313" key="3">
    <source>
        <dbReference type="Proteomes" id="UP000299102"/>
    </source>
</evidence>
<protein>
    <submittedName>
        <fullName evidence="2">Uncharacterized protein</fullName>
    </submittedName>
</protein>
<proteinExistence type="predicted"/>
<name>A0A4C1X1I6_EUMVA</name>
<accession>A0A4C1X1I6</accession>
<evidence type="ECO:0000313" key="2">
    <source>
        <dbReference type="EMBL" id="GBP56177.1"/>
    </source>
</evidence>
<evidence type="ECO:0000256" key="1">
    <source>
        <dbReference type="SAM" id="MobiDB-lite"/>
    </source>
</evidence>